<proteinExistence type="predicted"/>
<evidence type="ECO:0000313" key="3">
    <source>
        <dbReference type="Proteomes" id="UP001396334"/>
    </source>
</evidence>
<keyword evidence="3" id="KW-1185">Reference proteome</keyword>
<reference evidence="2 3" key="1">
    <citation type="journal article" date="2024" name="G3 (Bethesda)">
        <title>Genome assembly of Hibiscus sabdariffa L. provides insights into metabolisms of medicinal natural products.</title>
        <authorList>
            <person name="Kim T."/>
        </authorList>
    </citation>
    <scope>NUCLEOTIDE SEQUENCE [LARGE SCALE GENOMIC DNA]</scope>
    <source>
        <strain evidence="2">TK-2024</strain>
        <tissue evidence="2">Old leaves</tissue>
    </source>
</reference>
<feature type="domain" description="Reverse transcriptase zinc-binding" evidence="1">
    <location>
        <begin position="50"/>
        <end position="117"/>
    </location>
</feature>
<dbReference type="EMBL" id="JBBPBN010001170">
    <property type="protein sequence ID" value="KAK8479479.1"/>
    <property type="molecule type" value="Genomic_DNA"/>
</dbReference>
<name>A0ABR1ZG66_9ROSI</name>
<comment type="caution">
    <text evidence="2">The sequence shown here is derived from an EMBL/GenBank/DDBJ whole genome shotgun (WGS) entry which is preliminary data.</text>
</comment>
<accession>A0ABR1ZG66</accession>
<dbReference type="InterPro" id="IPR026960">
    <property type="entry name" value="RVT-Znf"/>
</dbReference>
<evidence type="ECO:0000313" key="2">
    <source>
        <dbReference type="EMBL" id="KAK8479479.1"/>
    </source>
</evidence>
<sequence length="119" mass="13715">MVDHSGSWNWSRLTPWLAGETLEKIAAAIPPRVGVGVDVPGWRWEDNHKFTTRSAYTVLTKTNLSHGDSYWGKIWRLPVSQCIRTFIWLVFHRRLLTNEERARRHLTSSPHCTICGDSS</sequence>
<organism evidence="2 3">
    <name type="scientific">Hibiscus sabdariffa</name>
    <name type="common">roselle</name>
    <dbReference type="NCBI Taxonomy" id="183260"/>
    <lineage>
        <taxon>Eukaryota</taxon>
        <taxon>Viridiplantae</taxon>
        <taxon>Streptophyta</taxon>
        <taxon>Embryophyta</taxon>
        <taxon>Tracheophyta</taxon>
        <taxon>Spermatophyta</taxon>
        <taxon>Magnoliopsida</taxon>
        <taxon>eudicotyledons</taxon>
        <taxon>Gunneridae</taxon>
        <taxon>Pentapetalae</taxon>
        <taxon>rosids</taxon>
        <taxon>malvids</taxon>
        <taxon>Malvales</taxon>
        <taxon>Malvaceae</taxon>
        <taxon>Malvoideae</taxon>
        <taxon>Hibiscus</taxon>
    </lineage>
</organism>
<dbReference type="Proteomes" id="UP001396334">
    <property type="component" value="Unassembled WGS sequence"/>
</dbReference>
<dbReference type="Pfam" id="PF13966">
    <property type="entry name" value="zf-RVT"/>
    <property type="match status" value="1"/>
</dbReference>
<gene>
    <name evidence="2" type="ORF">V6N11_046208</name>
</gene>
<evidence type="ECO:0000259" key="1">
    <source>
        <dbReference type="Pfam" id="PF13966"/>
    </source>
</evidence>
<protein>
    <recommendedName>
        <fullName evidence="1">Reverse transcriptase zinc-binding domain-containing protein</fullName>
    </recommendedName>
</protein>